<evidence type="ECO:0000313" key="9">
    <source>
        <dbReference type="Proteomes" id="UP000694845"/>
    </source>
</evidence>
<keyword evidence="3 6" id="KW-0378">Hydrolase</keyword>
<dbReference type="PRINTS" id="PR00722">
    <property type="entry name" value="CHYMOTRYPSIN"/>
</dbReference>
<evidence type="ECO:0000256" key="3">
    <source>
        <dbReference type="ARBA" id="ARBA00022801"/>
    </source>
</evidence>
<organism evidence="9 10">
    <name type="scientific">Acanthaster planci</name>
    <name type="common">Crown-of-thorns starfish</name>
    <dbReference type="NCBI Taxonomy" id="133434"/>
    <lineage>
        <taxon>Eukaryota</taxon>
        <taxon>Metazoa</taxon>
        <taxon>Echinodermata</taxon>
        <taxon>Eleutherozoa</taxon>
        <taxon>Asterozoa</taxon>
        <taxon>Asteroidea</taxon>
        <taxon>Valvatacea</taxon>
        <taxon>Valvatida</taxon>
        <taxon>Acanthasteridae</taxon>
        <taxon>Acanthaster</taxon>
    </lineage>
</organism>
<dbReference type="PROSITE" id="PS00134">
    <property type="entry name" value="TRYPSIN_HIS"/>
    <property type="match status" value="1"/>
</dbReference>
<dbReference type="AlphaFoldDB" id="A0A8B7Z8I0"/>
<feature type="signal peptide" evidence="7">
    <location>
        <begin position="1"/>
        <end position="18"/>
    </location>
</feature>
<evidence type="ECO:0000256" key="5">
    <source>
        <dbReference type="ARBA" id="ARBA00023157"/>
    </source>
</evidence>
<keyword evidence="1 6" id="KW-0645">Protease</keyword>
<evidence type="ECO:0000313" key="10">
    <source>
        <dbReference type="RefSeq" id="XP_022101267.1"/>
    </source>
</evidence>
<gene>
    <name evidence="10" type="primary">LOC110984931</name>
</gene>
<dbReference type="InterPro" id="IPR043504">
    <property type="entry name" value="Peptidase_S1_PA_chymotrypsin"/>
</dbReference>
<name>A0A8B7Z8I0_ACAPL</name>
<dbReference type="GO" id="GO:0004252">
    <property type="term" value="F:serine-type endopeptidase activity"/>
    <property type="evidence" value="ECO:0007669"/>
    <property type="project" value="InterPro"/>
</dbReference>
<keyword evidence="5" id="KW-1015">Disulfide bond</keyword>
<protein>
    <submittedName>
        <fullName evidence="10">Trypsin-1-like</fullName>
    </submittedName>
</protein>
<reference evidence="10" key="1">
    <citation type="submission" date="2025-08" db="UniProtKB">
        <authorList>
            <consortium name="RefSeq"/>
        </authorList>
    </citation>
    <scope>IDENTIFICATION</scope>
</reference>
<dbReference type="Gene3D" id="2.40.10.10">
    <property type="entry name" value="Trypsin-like serine proteases"/>
    <property type="match status" value="1"/>
</dbReference>
<dbReference type="Proteomes" id="UP000694845">
    <property type="component" value="Unplaced"/>
</dbReference>
<feature type="chain" id="PRO_5034256679" evidence="7">
    <location>
        <begin position="19"/>
        <end position="274"/>
    </location>
</feature>
<dbReference type="SUPFAM" id="SSF50494">
    <property type="entry name" value="Trypsin-like serine proteases"/>
    <property type="match status" value="1"/>
</dbReference>
<dbReference type="PROSITE" id="PS51257">
    <property type="entry name" value="PROKAR_LIPOPROTEIN"/>
    <property type="match status" value="1"/>
</dbReference>
<dbReference type="InterPro" id="IPR001314">
    <property type="entry name" value="Peptidase_S1A"/>
</dbReference>
<dbReference type="PROSITE" id="PS50240">
    <property type="entry name" value="TRYPSIN_DOM"/>
    <property type="match status" value="1"/>
</dbReference>
<keyword evidence="2 7" id="KW-0732">Signal</keyword>
<dbReference type="FunFam" id="2.40.10.10:FF:000120">
    <property type="entry name" value="Putative serine protease"/>
    <property type="match status" value="1"/>
</dbReference>
<feature type="domain" description="Peptidase S1" evidence="8">
    <location>
        <begin position="32"/>
        <end position="272"/>
    </location>
</feature>
<accession>A0A8B7Z8I0</accession>
<proteinExistence type="predicted"/>
<dbReference type="OMA" id="FESWIYN"/>
<evidence type="ECO:0000256" key="4">
    <source>
        <dbReference type="ARBA" id="ARBA00022825"/>
    </source>
</evidence>
<dbReference type="Pfam" id="PF00089">
    <property type="entry name" value="Trypsin"/>
    <property type="match status" value="1"/>
</dbReference>
<dbReference type="RefSeq" id="XP_022101267.1">
    <property type="nucleotide sequence ID" value="XM_022245575.1"/>
</dbReference>
<evidence type="ECO:0000259" key="8">
    <source>
        <dbReference type="PROSITE" id="PS50240"/>
    </source>
</evidence>
<dbReference type="PANTHER" id="PTHR24252:SF7">
    <property type="entry name" value="HYALIN"/>
    <property type="match status" value="1"/>
</dbReference>
<dbReference type="CDD" id="cd00190">
    <property type="entry name" value="Tryp_SPc"/>
    <property type="match status" value="1"/>
</dbReference>
<dbReference type="GO" id="GO:0006508">
    <property type="term" value="P:proteolysis"/>
    <property type="evidence" value="ECO:0007669"/>
    <property type="project" value="UniProtKB-KW"/>
</dbReference>
<evidence type="ECO:0000256" key="7">
    <source>
        <dbReference type="SAM" id="SignalP"/>
    </source>
</evidence>
<dbReference type="InterPro" id="IPR001254">
    <property type="entry name" value="Trypsin_dom"/>
</dbReference>
<keyword evidence="4 6" id="KW-0720">Serine protease</keyword>
<dbReference type="PANTHER" id="PTHR24252">
    <property type="entry name" value="ACROSIN-RELATED"/>
    <property type="match status" value="1"/>
</dbReference>
<evidence type="ECO:0000256" key="2">
    <source>
        <dbReference type="ARBA" id="ARBA00022729"/>
    </source>
</evidence>
<evidence type="ECO:0000256" key="6">
    <source>
        <dbReference type="RuleBase" id="RU363034"/>
    </source>
</evidence>
<keyword evidence="9" id="KW-1185">Reference proteome</keyword>
<dbReference type="SMART" id="SM00020">
    <property type="entry name" value="Tryp_SPc"/>
    <property type="match status" value="1"/>
</dbReference>
<evidence type="ECO:0000256" key="1">
    <source>
        <dbReference type="ARBA" id="ARBA00022670"/>
    </source>
</evidence>
<dbReference type="OrthoDB" id="5918597at2759"/>
<dbReference type="InterPro" id="IPR009003">
    <property type="entry name" value="Peptidase_S1_PA"/>
</dbReference>
<dbReference type="PROSITE" id="PS00135">
    <property type="entry name" value="TRYPSIN_SER"/>
    <property type="match status" value="1"/>
</dbReference>
<dbReference type="InterPro" id="IPR018114">
    <property type="entry name" value="TRYPSIN_HIS"/>
</dbReference>
<sequence length="274" mass="29587">MMLKVCLLVVAFAVACNAECGSPAITPSSLRVVGGVEAKAHSWPWQVSLRLRGLFGFYHHFCGGSLITNEWIVTAAHCVYGRESIGKWKIRLGAHDITDKSGTVETSVSKIVRHAGFTYQGLSNDIALMKLSSPVTLSDTINTVCLPSQAYTSGNAYVTGWGDTQKWGQGSYPDKLQQVMTPIMDHSECNKRMSDISAGHVDNTMICGGFDAEENGACSGDSGGPFVIKNSSGKWELVGVVSWGMKPCAMIGIPSVYADVMYLRDWIQNSMSSN</sequence>
<dbReference type="KEGG" id="aplc:110984931"/>
<dbReference type="GeneID" id="110984931"/>
<dbReference type="InterPro" id="IPR033116">
    <property type="entry name" value="TRYPSIN_SER"/>
</dbReference>